<evidence type="ECO:0000313" key="2">
    <source>
        <dbReference type="EMBL" id="MBH9579263.1"/>
    </source>
</evidence>
<dbReference type="EMBL" id="JAEDAK010000020">
    <property type="protein sequence ID" value="MBH9579263.1"/>
    <property type="molecule type" value="Genomic_DNA"/>
</dbReference>
<sequence length="117" mass="13310">MVKSTQRSALAAVWQWIGVGLLLMCSGMWLAWMNSHPRQEALRLAPAWQPQARCEVMFVLPWRRGQRYARCWPLGRPSDRPWLFASLHGVMAVAVVLVIAGGRRRRADMALLQKGSK</sequence>
<evidence type="ECO:0000313" key="3">
    <source>
        <dbReference type="Proteomes" id="UP000613266"/>
    </source>
</evidence>
<organism evidence="2 3">
    <name type="scientific">Inhella proteolytica</name>
    <dbReference type="NCBI Taxonomy" id="2795029"/>
    <lineage>
        <taxon>Bacteria</taxon>
        <taxon>Pseudomonadati</taxon>
        <taxon>Pseudomonadota</taxon>
        <taxon>Betaproteobacteria</taxon>
        <taxon>Burkholderiales</taxon>
        <taxon>Sphaerotilaceae</taxon>
        <taxon>Inhella</taxon>
    </lineage>
</organism>
<keyword evidence="3" id="KW-1185">Reference proteome</keyword>
<feature type="transmembrane region" description="Helical" evidence="1">
    <location>
        <begin position="82"/>
        <end position="102"/>
    </location>
</feature>
<keyword evidence="1" id="KW-0812">Transmembrane</keyword>
<keyword evidence="1" id="KW-0472">Membrane</keyword>
<evidence type="ECO:0008006" key="4">
    <source>
        <dbReference type="Google" id="ProtNLM"/>
    </source>
</evidence>
<dbReference type="AlphaFoldDB" id="A0A931J5R4"/>
<name>A0A931J5R4_9BURK</name>
<evidence type="ECO:0000256" key="1">
    <source>
        <dbReference type="SAM" id="Phobius"/>
    </source>
</evidence>
<dbReference type="RefSeq" id="WP_198113049.1">
    <property type="nucleotide sequence ID" value="NZ_JAEDAK010000020.1"/>
</dbReference>
<dbReference type="Proteomes" id="UP000613266">
    <property type="component" value="Unassembled WGS sequence"/>
</dbReference>
<proteinExistence type="predicted"/>
<accession>A0A931J5R4</accession>
<keyword evidence="1" id="KW-1133">Transmembrane helix</keyword>
<feature type="transmembrane region" description="Helical" evidence="1">
    <location>
        <begin position="12"/>
        <end position="32"/>
    </location>
</feature>
<reference evidence="2" key="1">
    <citation type="submission" date="2020-12" db="EMBL/GenBank/DDBJ databases">
        <title>The genome sequence of Inhella sp. 1Y17.</title>
        <authorList>
            <person name="Liu Y."/>
        </authorList>
    </citation>
    <scope>NUCLEOTIDE SEQUENCE</scope>
    <source>
        <strain evidence="2">1Y17</strain>
    </source>
</reference>
<protein>
    <recommendedName>
        <fullName evidence="4">Transmembrane protein</fullName>
    </recommendedName>
</protein>
<comment type="caution">
    <text evidence="2">The sequence shown here is derived from an EMBL/GenBank/DDBJ whole genome shotgun (WGS) entry which is preliminary data.</text>
</comment>
<gene>
    <name evidence="2" type="ORF">I7X39_20400</name>
</gene>